<dbReference type="InterPro" id="IPR000626">
    <property type="entry name" value="Ubiquitin-like_dom"/>
</dbReference>
<sequence>MDAGNFNTMILKVKPLSRPEKSVQVLNSATVSELLEVVQNSFNVDSACQRLVFKGCPLLDKLKTLDEYGIKDGDKLTLILKSNPTKQVQQPNFESLLRARLSTVYTAEEVDSIVSKFMHILSARVSSMSLDDVERLAEIWLQTDE</sequence>
<dbReference type="InterPro" id="IPR047154">
    <property type="entry name" value="UBL4A-like"/>
</dbReference>
<reference evidence="4 5" key="1">
    <citation type="submission" date="2019-07" db="EMBL/GenBank/DDBJ databases">
        <title>Annotation for the trematode Paragonimus westermani.</title>
        <authorList>
            <person name="Choi Y.-J."/>
        </authorList>
    </citation>
    <scope>NUCLEOTIDE SEQUENCE [LARGE SCALE GENOMIC DNA]</scope>
    <source>
        <strain evidence="4">180907_Pwestermani</strain>
    </source>
</reference>
<dbReference type="GO" id="GO:0006620">
    <property type="term" value="P:post-translational protein targeting to endoplasmic reticulum membrane"/>
    <property type="evidence" value="ECO:0007669"/>
    <property type="project" value="InterPro"/>
</dbReference>
<dbReference type="PROSITE" id="PS50053">
    <property type="entry name" value="UBIQUITIN_2"/>
    <property type="match status" value="1"/>
</dbReference>
<name>A0A8T0DEE5_9TREM</name>
<dbReference type="InterPro" id="IPR029071">
    <property type="entry name" value="Ubiquitin-like_domsf"/>
</dbReference>
<dbReference type="EMBL" id="JTDF01006100">
    <property type="protein sequence ID" value="KAF8565792.1"/>
    <property type="molecule type" value="Genomic_DNA"/>
</dbReference>
<dbReference type="SMART" id="SM00213">
    <property type="entry name" value="UBQ"/>
    <property type="match status" value="1"/>
</dbReference>
<dbReference type="PANTHER" id="PTHR46555">
    <property type="entry name" value="UBIQUITIN-LIKE PROTEIN 4A"/>
    <property type="match status" value="1"/>
</dbReference>
<proteinExistence type="predicted"/>
<keyword evidence="5" id="KW-1185">Reference proteome</keyword>
<dbReference type="Pfam" id="PF00240">
    <property type="entry name" value="ubiquitin"/>
    <property type="match status" value="1"/>
</dbReference>
<dbReference type="GO" id="GO:0051087">
    <property type="term" value="F:protein-folding chaperone binding"/>
    <property type="evidence" value="ECO:0007669"/>
    <property type="project" value="TreeGrafter"/>
</dbReference>
<dbReference type="CDD" id="cd17039">
    <property type="entry name" value="Ubl_ubiquitin_like"/>
    <property type="match status" value="1"/>
</dbReference>
<comment type="subcellular location">
    <subcellularLocation>
        <location evidence="1">Cytoplasm</location>
        <location evidence="1">Cytosol</location>
    </subcellularLocation>
</comment>
<dbReference type="AlphaFoldDB" id="A0A8T0DEE5"/>
<protein>
    <recommendedName>
        <fullName evidence="3">Ubiquitin-like domain-containing protein</fullName>
    </recommendedName>
</protein>
<evidence type="ECO:0000259" key="3">
    <source>
        <dbReference type="PROSITE" id="PS50053"/>
    </source>
</evidence>
<feature type="domain" description="Ubiquitin-like" evidence="3">
    <location>
        <begin position="9"/>
        <end position="81"/>
    </location>
</feature>
<dbReference type="Proteomes" id="UP000699462">
    <property type="component" value="Unassembled WGS sequence"/>
</dbReference>
<accession>A0A8T0DEE5</accession>
<evidence type="ECO:0000313" key="5">
    <source>
        <dbReference type="Proteomes" id="UP000699462"/>
    </source>
</evidence>
<dbReference type="SUPFAM" id="SSF54236">
    <property type="entry name" value="Ubiquitin-like"/>
    <property type="match status" value="1"/>
</dbReference>
<dbReference type="OrthoDB" id="417450at2759"/>
<organism evidence="4 5">
    <name type="scientific">Paragonimus westermani</name>
    <dbReference type="NCBI Taxonomy" id="34504"/>
    <lineage>
        <taxon>Eukaryota</taxon>
        <taxon>Metazoa</taxon>
        <taxon>Spiralia</taxon>
        <taxon>Lophotrochozoa</taxon>
        <taxon>Platyhelminthes</taxon>
        <taxon>Trematoda</taxon>
        <taxon>Digenea</taxon>
        <taxon>Plagiorchiida</taxon>
        <taxon>Troglotremata</taxon>
        <taxon>Troglotrematidae</taxon>
        <taxon>Paragonimus</taxon>
    </lineage>
</organism>
<dbReference type="Gene3D" id="3.10.20.90">
    <property type="entry name" value="Phosphatidylinositol 3-kinase Catalytic Subunit, Chain A, domain 1"/>
    <property type="match status" value="1"/>
</dbReference>
<comment type="caution">
    <text evidence="4">The sequence shown here is derived from an EMBL/GenBank/DDBJ whole genome shotgun (WGS) entry which is preliminary data.</text>
</comment>
<evidence type="ECO:0000256" key="2">
    <source>
        <dbReference type="ARBA" id="ARBA00022490"/>
    </source>
</evidence>
<dbReference type="PANTHER" id="PTHR46555:SF1">
    <property type="entry name" value="UBIQUITIN-LIKE PROTEIN 4A"/>
    <property type="match status" value="1"/>
</dbReference>
<dbReference type="GO" id="GO:0071816">
    <property type="term" value="P:tail-anchored membrane protein insertion into ER membrane"/>
    <property type="evidence" value="ECO:0007669"/>
    <property type="project" value="TreeGrafter"/>
</dbReference>
<evidence type="ECO:0000313" key="4">
    <source>
        <dbReference type="EMBL" id="KAF8565792.1"/>
    </source>
</evidence>
<dbReference type="GO" id="GO:0071818">
    <property type="term" value="C:BAT3 complex"/>
    <property type="evidence" value="ECO:0007669"/>
    <property type="project" value="TreeGrafter"/>
</dbReference>
<evidence type="ECO:0000256" key="1">
    <source>
        <dbReference type="ARBA" id="ARBA00004514"/>
    </source>
</evidence>
<keyword evidence="2" id="KW-0963">Cytoplasm</keyword>
<gene>
    <name evidence="4" type="ORF">P879_07796</name>
</gene>